<dbReference type="EC" id="1.1.1.-" evidence="5"/>
<dbReference type="Proteomes" id="UP001597277">
    <property type="component" value="Unassembled WGS sequence"/>
</dbReference>
<dbReference type="EMBL" id="JBHUEE010000003">
    <property type="protein sequence ID" value="MFD1717666.1"/>
    <property type="molecule type" value="Genomic_DNA"/>
</dbReference>
<keyword evidence="2 5" id="KW-0560">Oxidoreductase</keyword>
<feature type="domain" description="Ketoreductase" evidence="4">
    <location>
        <begin position="7"/>
        <end position="178"/>
    </location>
</feature>
<dbReference type="RefSeq" id="WP_388004403.1">
    <property type="nucleotide sequence ID" value="NZ_JBHUEE010000003.1"/>
</dbReference>
<dbReference type="InterPro" id="IPR002347">
    <property type="entry name" value="SDR_fam"/>
</dbReference>
<evidence type="ECO:0000313" key="6">
    <source>
        <dbReference type="Proteomes" id="UP001597277"/>
    </source>
</evidence>
<dbReference type="PANTHER" id="PTHR24321:SF8">
    <property type="entry name" value="ESTRADIOL 17-BETA-DEHYDROGENASE 8-RELATED"/>
    <property type="match status" value="1"/>
</dbReference>
<dbReference type="GO" id="GO:0016491">
    <property type="term" value="F:oxidoreductase activity"/>
    <property type="evidence" value="ECO:0007669"/>
    <property type="project" value="UniProtKB-KW"/>
</dbReference>
<proteinExistence type="inferred from homology"/>
<dbReference type="InterPro" id="IPR057326">
    <property type="entry name" value="KR_dom"/>
</dbReference>
<dbReference type="CDD" id="cd05233">
    <property type="entry name" value="SDR_c"/>
    <property type="match status" value="1"/>
</dbReference>
<keyword evidence="6" id="KW-1185">Reference proteome</keyword>
<protein>
    <submittedName>
        <fullName evidence="5">SDR family NAD(P)-dependent oxidoreductase</fullName>
        <ecNumber evidence="5">1.1.1.-</ecNumber>
    </submittedName>
</protein>
<comment type="similarity">
    <text evidence="1">Belongs to the short-chain dehydrogenases/reductases (SDR) family.</text>
</comment>
<dbReference type="SMART" id="SM00822">
    <property type="entry name" value="PKS_KR"/>
    <property type="match status" value="1"/>
</dbReference>
<evidence type="ECO:0000313" key="5">
    <source>
        <dbReference type="EMBL" id="MFD1717666.1"/>
    </source>
</evidence>
<reference evidence="6" key="1">
    <citation type="journal article" date="2019" name="Int. J. Syst. Evol. Microbiol.">
        <title>The Global Catalogue of Microorganisms (GCM) 10K type strain sequencing project: providing services to taxonomists for standard genome sequencing and annotation.</title>
        <authorList>
            <consortium name="The Broad Institute Genomics Platform"/>
            <consortium name="The Broad Institute Genome Sequencing Center for Infectious Disease"/>
            <person name="Wu L."/>
            <person name="Ma J."/>
        </authorList>
    </citation>
    <scope>NUCLEOTIDE SEQUENCE [LARGE SCALE GENOMIC DNA]</scope>
    <source>
        <strain evidence="6">JCM 17130</strain>
    </source>
</reference>
<sequence length="252" mass="25742">MAEFTGLVAVVTGGASGIGAATAELLSSRGASVAVLDRDISPVPPEAGHLALTCDVTDDAAVRAAVAEVAERLAGIDVVVNNAGMGAQGTIEDNDDDEWRRVLDVNLLGAVRVSRAALPYLRRSRSAAIVNTGSIAVTAGLPARALYSASKGAIYSLTLAMAADHLREGIRVNAVNPGTADTPWIGRLLEKAPDPAAERAALEARQPHGRLVAPEEVAAAVAYLASPLAGSTTGTVLAVDGGMQGLRLRPEQ</sequence>
<comment type="caution">
    <text evidence="5">The sequence shown here is derived from an EMBL/GenBank/DDBJ whole genome shotgun (WGS) entry which is preliminary data.</text>
</comment>
<evidence type="ECO:0000256" key="1">
    <source>
        <dbReference type="ARBA" id="ARBA00006484"/>
    </source>
</evidence>
<accession>A0ABW4L2B7</accession>
<dbReference type="PRINTS" id="PR00080">
    <property type="entry name" value="SDRFAMILY"/>
</dbReference>
<evidence type="ECO:0000256" key="2">
    <source>
        <dbReference type="ARBA" id="ARBA00023002"/>
    </source>
</evidence>
<dbReference type="PRINTS" id="PR00081">
    <property type="entry name" value="GDHRDH"/>
</dbReference>
<organism evidence="5 6">
    <name type="scientific">Georgenia deserti</name>
    <dbReference type="NCBI Taxonomy" id="2093781"/>
    <lineage>
        <taxon>Bacteria</taxon>
        <taxon>Bacillati</taxon>
        <taxon>Actinomycetota</taxon>
        <taxon>Actinomycetes</taxon>
        <taxon>Micrococcales</taxon>
        <taxon>Bogoriellaceae</taxon>
        <taxon>Georgenia</taxon>
    </lineage>
</organism>
<dbReference type="Pfam" id="PF13561">
    <property type="entry name" value="adh_short_C2"/>
    <property type="match status" value="1"/>
</dbReference>
<dbReference type="InterPro" id="IPR020904">
    <property type="entry name" value="Sc_DH/Rdtase_CS"/>
</dbReference>
<dbReference type="InterPro" id="IPR036291">
    <property type="entry name" value="NAD(P)-bd_dom_sf"/>
</dbReference>
<dbReference type="PROSITE" id="PS00061">
    <property type="entry name" value="ADH_SHORT"/>
    <property type="match status" value="1"/>
</dbReference>
<keyword evidence="3" id="KW-0520">NAD</keyword>
<evidence type="ECO:0000259" key="4">
    <source>
        <dbReference type="SMART" id="SM00822"/>
    </source>
</evidence>
<evidence type="ECO:0000256" key="3">
    <source>
        <dbReference type="ARBA" id="ARBA00023027"/>
    </source>
</evidence>
<name>A0ABW4L2B7_9MICO</name>
<gene>
    <name evidence="5" type="ORF">ACFSE6_07465</name>
</gene>
<dbReference type="Gene3D" id="3.40.50.720">
    <property type="entry name" value="NAD(P)-binding Rossmann-like Domain"/>
    <property type="match status" value="1"/>
</dbReference>
<dbReference type="SUPFAM" id="SSF51735">
    <property type="entry name" value="NAD(P)-binding Rossmann-fold domains"/>
    <property type="match status" value="1"/>
</dbReference>
<dbReference type="PANTHER" id="PTHR24321">
    <property type="entry name" value="DEHYDROGENASES, SHORT CHAIN"/>
    <property type="match status" value="1"/>
</dbReference>